<gene>
    <name evidence="2" type="ORF">FN846DRAFT_777704</name>
</gene>
<feature type="region of interest" description="Disordered" evidence="1">
    <location>
        <begin position="1"/>
        <end position="61"/>
    </location>
</feature>
<reference evidence="2 3" key="1">
    <citation type="submission" date="2019-09" db="EMBL/GenBank/DDBJ databases">
        <title>Draft genome of the ectomycorrhizal ascomycete Sphaerosporella brunnea.</title>
        <authorList>
            <consortium name="DOE Joint Genome Institute"/>
            <person name="Benucci G.M."/>
            <person name="Marozzi G."/>
            <person name="Antonielli L."/>
            <person name="Sanchez S."/>
            <person name="Marco P."/>
            <person name="Wang X."/>
            <person name="Falini L.B."/>
            <person name="Barry K."/>
            <person name="Haridas S."/>
            <person name="Lipzen A."/>
            <person name="Labutti K."/>
            <person name="Grigoriev I.V."/>
            <person name="Murat C."/>
            <person name="Martin F."/>
            <person name="Albertini E."/>
            <person name="Donnini D."/>
            <person name="Bonito G."/>
        </authorList>
    </citation>
    <scope>NUCLEOTIDE SEQUENCE [LARGE SCALE GENOMIC DNA]</scope>
    <source>
        <strain evidence="2 3">Sb_GMNB300</strain>
    </source>
</reference>
<dbReference type="OrthoDB" id="5396892at2759"/>
<feature type="compositionally biased region" description="Polar residues" evidence="1">
    <location>
        <begin position="263"/>
        <end position="284"/>
    </location>
</feature>
<comment type="caution">
    <text evidence="2">The sequence shown here is derived from an EMBL/GenBank/DDBJ whole genome shotgun (WGS) entry which is preliminary data.</text>
</comment>
<evidence type="ECO:0000313" key="3">
    <source>
        <dbReference type="Proteomes" id="UP000326924"/>
    </source>
</evidence>
<dbReference type="EMBL" id="VXIS01000075">
    <property type="protein sequence ID" value="KAA8907864.1"/>
    <property type="molecule type" value="Genomic_DNA"/>
</dbReference>
<name>A0A5J5EYD8_9PEZI</name>
<dbReference type="AlphaFoldDB" id="A0A5J5EYD8"/>
<feature type="compositionally biased region" description="Polar residues" evidence="1">
    <location>
        <begin position="16"/>
        <end position="28"/>
    </location>
</feature>
<accession>A0A5J5EYD8</accession>
<feature type="compositionally biased region" description="Low complexity" evidence="1">
    <location>
        <begin position="244"/>
        <end position="262"/>
    </location>
</feature>
<evidence type="ECO:0000256" key="1">
    <source>
        <dbReference type="SAM" id="MobiDB-lite"/>
    </source>
</evidence>
<evidence type="ECO:0000313" key="2">
    <source>
        <dbReference type="EMBL" id="KAA8907864.1"/>
    </source>
</evidence>
<feature type="region of interest" description="Disordered" evidence="1">
    <location>
        <begin position="79"/>
        <end position="163"/>
    </location>
</feature>
<organism evidence="2 3">
    <name type="scientific">Sphaerosporella brunnea</name>
    <dbReference type="NCBI Taxonomy" id="1250544"/>
    <lineage>
        <taxon>Eukaryota</taxon>
        <taxon>Fungi</taxon>
        <taxon>Dikarya</taxon>
        <taxon>Ascomycota</taxon>
        <taxon>Pezizomycotina</taxon>
        <taxon>Pezizomycetes</taxon>
        <taxon>Pezizales</taxon>
        <taxon>Pyronemataceae</taxon>
        <taxon>Sphaerosporella</taxon>
    </lineage>
</organism>
<dbReference type="Proteomes" id="UP000326924">
    <property type="component" value="Unassembled WGS sequence"/>
</dbReference>
<feature type="compositionally biased region" description="Low complexity" evidence="1">
    <location>
        <begin position="124"/>
        <end position="141"/>
    </location>
</feature>
<sequence>MSGATDATQPPALPPINTTSTYTASASPDTPPDDTLASWPRRIVAPPHRSDDNISPLASPESILPPMLLPSLSPRSPAVETESFFASPHQSPRAPGVPSFARMGSLPETPTEVVNSPLYPPTISPLTSPSLASSPSQASLRSAHKKVPSIDPATPLAPRMPAAPLTTVTANSLADMIEEMRGELEAYDATLARMIGGGWSSPQEIRNVELQREETQRSWQQRISESKEILEGIRRREVKRSAMSSVSSFDSCGSSSAAGSSVQPTLSHVTSATSLSGSERSVPT</sequence>
<proteinExistence type="predicted"/>
<dbReference type="InParanoid" id="A0A5J5EYD8"/>
<protein>
    <submittedName>
        <fullName evidence="2">Uncharacterized protein</fullName>
    </submittedName>
</protein>
<keyword evidence="3" id="KW-1185">Reference proteome</keyword>
<feature type="region of interest" description="Disordered" evidence="1">
    <location>
        <begin position="236"/>
        <end position="284"/>
    </location>
</feature>